<dbReference type="SUPFAM" id="SSF52540">
    <property type="entry name" value="P-loop containing nucleoside triphosphate hydrolases"/>
    <property type="match status" value="1"/>
</dbReference>
<evidence type="ECO:0000256" key="7">
    <source>
        <dbReference type="SAM" id="Phobius"/>
    </source>
</evidence>
<keyword evidence="4 7" id="KW-1133">Transmembrane helix</keyword>
<comment type="caution">
    <text evidence="9">The sequence shown here is derived from an EMBL/GenBank/DDBJ whole genome shotgun (WGS) entry which is preliminary data.</text>
</comment>
<evidence type="ECO:0000256" key="1">
    <source>
        <dbReference type="ARBA" id="ARBA00004651"/>
    </source>
</evidence>
<gene>
    <name evidence="9" type="ORF">HF526_11735</name>
</gene>
<dbReference type="EMBL" id="JAAXLA010000017">
    <property type="protein sequence ID" value="NMH97977.1"/>
    <property type="molecule type" value="Genomic_DNA"/>
</dbReference>
<dbReference type="InterPro" id="IPR051539">
    <property type="entry name" value="T4SS-coupling_protein"/>
</dbReference>
<keyword evidence="3 7" id="KW-0812">Transmembrane</keyword>
<evidence type="ECO:0000256" key="4">
    <source>
        <dbReference type="ARBA" id="ARBA00022989"/>
    </source>
</evidence>
<evidence type="ECO:0000256" key="6">
    <source>
        <dbReference type="SAM" id="MobiDB-lite"/>
    </source>
</evidence>
<evidence type="ECO:0000256" key="5">
    <source>
        <dbReference type="ARBA" id="ARBA00023136"/>
    </source>
</evidence>
<feature type="compositionally biased region" description="Basic and acidic residues" evidence="6">
    <location>
        <begin position="722"/>
        <end position="732"/>
    </location>
</feature>
<feature type="region of interest" description="Disordered" evidence="6">
    <location>
        <begin position="703"/>
        <end position="732"/>
    </location>
</feature>
<dbReference type="PANTHER" id="PTHR37937:SF1">
    <property type="entry name" value="CONJUGATIVE TRANSFER: DNA TRANSPORT"/>
    <property type="match status" value="1"/>
</dbReference>
<protein>
    <submittedName>
        <fullName evidence="9">TraM recognition domain-containing protein</fullName>
    </submittedName>
</protein>
<evidence type="ECO:0000256" key="2">
    <source>
        <dbReference type="ARBA" id="ARBA00022475"/>
    </source>
</evidence>
<feature type="domain" description="TraD/TraG TraM recognition site" evidence="8">
    <location>
        <begin position="495"/>
        <end position="609"/>
    </location>
</feature>
<feature type="region of interest" description="Disordered" evidence="6">
    <location>
        <begin position="1"/>
        <end position="78"/>
    </location>
</feature>
<sequence>MDGRGPIPTGCGAGSHRSLRPGGRAGADPVRAAGPGGRAARPGRRLRRRPGGLRRLPPGRPGPAAGGGRGPVGVDPGCARGGRAAGERVLVGDRTHRGGGAVVTSTVVVLGVLVGAALVLWRRGARALAVVFALLAVLPAVTLLRQLPWPAYAVAGVLLAGVMWHRWSRSAATVTRWSIRSRRKVGVASTLDVARHASGAAMRHRAGTVRPSLAGLSRWRRWRLPTAEVAVELCRTGAQKVWASVEDVVVVFGGPRVGKTGWLAGRVLDAPGALLVTSTRTDLHDLCAGFRAQRGPVFVFNAVGLGGLASTITFDPLTGCTNPVTATERATDMLAAVSRAGGGDREFWDAQARRVLAALLHAAALGDKHMRDVLAWVADPDRAAREVPALLRRSGVAAFEQDATQFVTTNERTRTSITSTVMPALGWLTHPAAAAAAQPGRGFDVAELLASRATVFLLGAEETQAAPLVCALTGHIAREARRLAATAPGGRLDPPLTLALDEAALISPVPLESWTADMGGRGVTILAAFQSRAQLLARWGEHNTATILNNTGAVMVFGGTRDRDDLQFWSTLAGERDEPITTTDLHGRVASRTVRKVPVLPAAQIANLPAGRVVVIRRGIGPVIGRAQMVWRRRDVRAHHRAAARIDAHARWQRRLEAARARREQVFERVLARLARRWPDRFGEAAARVRDANAMFAELRRIQTQPDLVPADPGEGSAPAAGRDEQDGRWSP</sequence>
<dbReference type="InterPro" id="IPR027417">
    <property type="entry name" value="P-loop_NTPase"/>
</dbReference>
<evidence type="ECO:0000259" key="8">
    <source>
        <dbReference type="Pfam" id="PF12696"/>
    </source>
</evidence>
<feature type="transmembrane region" description="Helical" evidence="7">
    <location>
        <begin position="98"/>
        <end position="121"/>
    </location>
</feature>
<evidence type="ECO:0000313" key="9">
    <source>
        <dbReference type="EMBL" id="NMH97977.1"/>
    </source>
</evidence>
<feature type="transmembrane region" description="Helical" evidence="7">
    <location>
        <begin position="127"/>
        <end position="144"/>
    </location>
</feature>
<name>A0ABX1SBR3_9PSEU</name>
<accession>A0ABX1SBR3</accession>
<comment type="subcellular location">
    <subcellularLocation>
        <location evidence="1">Cell membrane</location>
        <topology evidence="1">Multi-pass membrane protein</topology>
    </subcellularLocation>
</comment>
<keyword evidence="10" id="KW-1185">Reference proteome</keyword>
<keyword evidence="5 7" id="KW-0472">Membrane</keyword>
<evidence type="ECO:0000313" key="10">
    <source>
        <dbReference type="Proteomes" id="UP000820669"/>
    </source>
</evidence>
<dbReference type="Pfam" id="PF12696">
    <property type="entry name" value="TraG-D_C"/>
    <property type="match status" value="1"/>
</dbReference>
<proteinExistence type="predicted"/>
<dbReference type="Proteomes" id="UP000820669">
    <property type="component" value="Unassembled WGS sequence"/>
</dbReference>
<dbReference type="PANTHER" id="PTHR37937">
    <property type="entry name" value="CONJUGATIVE TRANSFER: DNA TRANSPORT"/>
    <property type="match status" value="1"/>
</dbReference>
<dbReference type="CDD" id="cd01127">
    <property type="entry name" value="TrwB_TraG_TraD_VirD4"/>
    <property type="match status" value="1"/>
</dbReference>
<reference evidence="9 10" key="1">
    <citation type="submission" date="2020-04" db="EMBL/GenBank/DDBJ databases">
        <authorList>
            <person name="Klaysubun C."/>
            <person name="Duangmal K."/>
            <person name="Lipun K."/>
        </authorList>
    </citation>
    <scope>NUCLEOTIDE SEQUENCE [LARGE SCALE GENOMIC DNA]</scope>
    <source>
        <strain evidence="9 10">K10HN5</strain>
    </source>
</reference>
<keyword evidence="2" id="KW-1003">Cell membrane</keyword>
<evidence type="ECO:0000256" key="3">
    <source>
        <dbReference type="ARBA" id="ARBA00022692"/>
    </source>
</evidence>
<feature type="compositionally biased region" description="Basic residues" evidence="6">
    <location>
        <begin position="41"/>
        <end position="52"/>
    </location>
</feature>
<feature type="compositionally biased region" description="Low complexity" evidence="6">
    <location>
        <begin position="20"/>
        <end position="33"/>
    </location>
</feature>
<dbReference type="Gene3D" id="3.40.50.300">
    <property type="entry name" value="P-loop containing nucleotide triphosphate hydrolases"/>
    <property type="match status" value="1"/>
</dbReference>
<organism evidence="9 10">
    <name type="scientific">Pseudonocardia acidicola</name>
    <dbReference type="NCBI Taxonomy" id="2724939"/>
    <lineage>
        <taxon>Bacteria</taxon>
        <taxon>Bacillati</taxon>
        <taxon>Actinomycetota</taxon>
        <taxon>Actinomycetes</taxon>
        <taxon>Pseudonocardiales</taxon>
        <taxon>Pseudonocardiaceae</taxon>
        <taxon>Pseudonocardia</taxon>
    </lineage>
</organism>
<dbReference type="InterPro" id="IPR032689">
    <property type="entry name" value="TraG-D_C"/>
</dbReference>